<dbReference type="STRING" id="760192.Halhy_1298"/>
<dbReference type="eggNOG" id="COG2972">
    <property type="taxonomic scope" value="Bacteria"/>
</dbReference>
<sequence>MKAVSKQGLIVCLCCMVHWVAAQEVINTSAVLNRPLTLEGLAYPFVPQVFAYDKALPIDAKSVARWYRMQGNNGGLEQEKLPLDGMQVLSVFVLKNPGKDTCRLIFPLPSLKTRLRFGMLLREGAKSVHFYHEINSWKVQSYRTLVYRPEEGKILLVIPPGRQDTVLTISNVAKKHDYVLYSARGYQQLTAMPAVRYMMFYVAMLSFLGFSMLLSLIQYVQQRDVAFLYYVLYLSLMWLLIFRRLEKVNPFLDLGLYLEGSSWWWQHLRAPVYILSFVAYQIFIYYLLRDKVNWPWLQKFILWSNLILVCLIPVHYVIKFYWERLDFMQTVLAPLAIFWLWNFFKLYQRKLGLMVSWVLLGSFFAAVGTIVGNYVGTRVGQESPLTFLHIGDMPLHFAVVIDILCLAVALSFRHHAILHERNEAQNLALKTAKENATHAKKLSLAKKQELDQRKNELHQQSDGLIKQRIASIETQKQQALAETELLALREQLKPHFVANCINSIRNLIARDKTADASLYLSKLGILLGQIFEMTEKSAISLQEELELLKLYLDLEQLRFRDRFKVVFHIDPEVSLDQLQLPPMLLQPYAENAIKHAFKDNNLTQELRISVEKQTSGGVILAIEDNGIGRPAAALKAKEGISAGTGVGMGLCADRLKLFNERFNVQSKIDIIDLVEHGESRGTRVQIHFLLKKPNNNDDQNHPG</sequence>
<keyword evidence="1" id="KW-1133">Transmembrane helix</keyword>
<dbReference type="SUPFAM" id="SSF55874">
    <property type="entry name" value="ATPase domain of HSP90 chaperone/DNA topoisomerase II/histidine kinase"/>
    <property type="match status" value="1"/>
</dbReference>
<dbReference type="HOGENOM" id="CLU_028525_0_0_10"/>
<name>F4KV27_HALH1</name>
<dbReference type="PANTHER" id="PTHR34220">
    <property type="entry name" value="SENSOR HISTIDINE KINASE YPDA"/>
    <property type="match status" value="1"/>
</dbReference>
<reference key="2">
    <citation type="submission" date="2011-04" db="EMBL/GenBank/DDBJ databases">
        <title>Complete sequence of chromosome of Haliscomenobacter hydrossis DSM 1100.</title>
        <authorList>
            <consortium name="US DOE Joint Genome Institute (JGI-PGF)"/>
            <person name="Lucas S."/>
            <person name="Han J."/>
            <person name="Lapidus A."/>
            <person name="Bruce D."/>
            <person name="Goodwin L."/>
            <person name="Pitluck S."/>
            <person name="Peters L."/>
            <person name="Kyrpides N."/>
            <person name="Mavromatis K."/>
            <person name="Ivanova N."/>
            <person name="Ovchinnikova G."/>
            <person name="Pagani I."/>
            <person name="Daligault H."/>
            <person name="Detter J.C."/>
            <person name="Han C."/>
            <person name="Land M."/>
            <person name="Hauser L."/>
            <person name="Markowitz V."/>
            <person name="Cheng J.-F."/>
            <person name="Hugenholtz P."/>
            <person name="Woyke T."/>
            <person name="Wu D."/>
            <person name="Verbarg S."/>
            <person name="Frueling A."/>
            <person name="Brambilla E."/>
            <person name="Klenk H.-P."/>
            <person name="Eisen J.A."/>
        </authorList>
    </citation>
    <scope>NUCLEOTIDE SEQUENCE</scope>
    <source>
        <strain>DSM 1100</strain>
    </source>
</reference>
<feature type="transmembrane region" description="Helical" evidence="1">
    <location>
        <begin position="395"/>
        <end position="412"/>
    </location>
</feature>
<feature type="domain" description="Signal transduction histidine kinase internal region" evidence="4">
    <location>
        <begin position="484"/>
        <end position="563"/>
    </location>
</feature>
<evidence type="ECO:0000259" key="3">
    <source>
        <dbReference type="Pfam" id="PF02518"/>
    </source>
</evidence>
<feature type="transmembrane region" description="Helical" evidence="1">
    <location>
        <begin position="270"/>
        <end position="288"/>
    </location>
</feature>
<keyword evidence="7" id="KW-1185">Reference proteome</keyword>
<dbReference type="GO" id="GO:0000155">
    <property type="term" value="F:phosphorelay sensor kinase activity"/>
    <property type="evidence" value="ECO:0007669"/>
    <property type="project" value="InterPro"/>
</dbReference>
<feature type="transmembrane region" description="Helical" evidence="1">
    <location>
        <begin position="300"/>
        <end position="321"/>
    </location>
</feature>
<dbReference type="InterPro" id="IPR036890">
    <property type="entry name" value="HATPase_C_sf"/>
</dbReference>
<dbReference type="RefSeq" id="WP_013763747.1">
    <property type="nucleotide sequence ID" value="NC_015510.1"/>
</dbReference>
<dbReference type="OrthoDB" id="6190788at2"/>
<dbReference type="Pfam" id="PF02518">
    <property type="entry name" value="HATPase_c"/>
    <property type="match status" value="1"/>
</dbReference>
<dbReference type="InterPro" id="IPR003594">
    <property type="entry name" value="HATPase_dom"/>
</dbReference>
<dbReference type="PANTHER" id="PTHR34220:SF7">
    <property type="entry name" value="SENSOR HISTIDINE KINASE YPDA"/>
    <property type="match status" value="1"/>
</dbReference>
<feature type="transmembrane region" description="Helical" evidence="1">
    <location>
        <begin position="227"/>
        <end position="245"/>
    </location>
</feature>
<feature type="transmembrane region" description="Helical" evidence="1">
    <location>
        <begin position="198"/>
        <end position="220"/>
    </location>
</feature>
<feature type="domain" description="Histidine kinase/HSP90-like ATPase" evidence="3">
    <location>
        <begin position="589"/>
        <end position="690"/>
    </location>
</feature>
<dbReference type="GO" id="GO:0016020">
    <property type="term" value="C:membrane"/>
    <property type="evidence" value="ECO:0007669"/>
    <property type="project" value="InterPro"/>
</dbReference>
<evidence type="ECO:0000259" key="4">
    <source>
        <dbReference type="Pfam" id="PF06580"/>
    </source>
</evidence>
<dbReference type="InterPro" id="IPR050640">
    <property type="entry name" value="Bact_2-comp_sensor_kinase"/>
</dbReference>
<dbReference type="Pfam" id="PF06580">
    <property type="entry name" value="His_kinase"/>
    <property type="match status" value="1"/>
</dbReference>
<dbReference type="Pfam" id="PF07695">
    <property type="entry name" value="7TMR-DISM_7TM"/>
    <property type="match status" value="1"/>
</dbReference>
<feature type="domain" description="7TM-DISM receptor extracellular" evidence="5">
    <location>
        <begin position="198"/>
        <end position="411"/>
    </location>
</feature>
<proteinExistence type="predicted"/>
<evidence type="ECO:0000256" key="1">
    <source>
        <dbReference type="SAM" id="Phobius"/>
    </source>
</evidence>
<dbReference type="InterPro" id="IPR010559">
    <property type="entry name" value="Sig_transdc_His_kin_internal"/>
</dbReference>
<dbReference type="Proteomes" id="UP000008461">
    <property type="component" value="Chromosome"/>
</dbReference>
<keyword evidence="6" id="KW-0808">Transferase</keyword>
<evidence type="ECO:0000259" key="5">
    <source>
        <dbReference type="Pfam" id="PF07695"/>
    </source>
</evidence>
<keyword evidence="2" id="KW-0732">Signal</keyword>
<keyword evidence="6" id="KW-0418">Kinase</keyword>
<accession>F4KV27</accession>
<feature type="signal peptide" evidence="2">
    <location>
        <begin position="1"/>
        <end position="22"/>
    </location>
</feature>
<feature type="transmembrane region" description="Helical" evidence="1">
    <location>
        <begin position="351"/>
        <end position="375"/>
    </location>
</feature>
<dbReference type="KEGG" id="hhy:Halhy_1298"/>
<feature type="chain" id="PRO_5003317152" evidence="2">
    <location>
        <begin position="23"/>
        <end position="703"/>
    </location>
</feature>
<organism evidence="6 7">
    <name type="scientific">Haliscomenobacter hydrossis (strain ATCC 27775 / DSM 1100 / LMG 10767 / O)</name>
    <dbReference type="NCBI Taxonomy" id="760192"/>
    <lineage>
        <taxon>Bacteria</taxon>
        <taxon>Pseudomonadati</taxon>
        <taxon>Bacteroidota</taxon>
        <taxon>Saprospiria</taxon>
        <taxon>Saprospirales</taxon>
        <taxon>Haliscomenobacteraceae</taxon>
        <taxon>Haliscomenobacter</taxon>
    </lineage>
</organism>
<dbReference type="Gene3D" id="3.30.565.10">
    <property type="entry name" value="Histidine kinase-like ATPase, C-terminal domain"/>
    <property type="match status" value="1"/>
</dbReference>
<evidence type="ECO:0000256" key="2">
    <source>
        <dbReference type="SAM" id="SignalP"/>
    </source>
</evidence>
<gene>
    <name evidence="6" type="ordered locus">Halhy_1298</name>
</gene>
<keyword evidence="1" id="KW-0812">Transmembrane</keyword>
<evidence type="ECO:0000313" key="6">
    <source>
        <dbReference type="EMBL" id="AEE49193.1"/>
    </source>
</evidence>
<protein>
    <submittedName>
        <fullName evidence="6">Signal transduction histidine kinase</fullName>
    </submittedName>
</protein>
<dbReference type="InterPro" id="IPR011623">
    <property type="entry name" value="7TMR_DISM_rcpt_extracell_dom1"/>
</dbReference>
<evidence type="ECO:0000313" key="7">
    <source>
        <dbReference type="Proteomes" id="UP000008461"/>
    </source>
</evidence>
<dbReference type="EMBL" id="CP002691">
    <property type="protein sequence ID" value="AEE49193.1"/>
    <property type="molecule type" value="Genomic_DNA"/>
</dbReference>
<reference evidence="6 7" key="1">
    <citation type="journal article" date="2011" name="Stand. Genomic Sci.">
        <title>Complete genome sequence of Haliscomenobacter hydrossis type strain (O).</title>
        <authorList>
            <consortium name="US DOE Joint Genome Institute (JGI-PGF)"/>
            <person name="Daligault H."/>
            <person name="Lapidus A."/>
            <person name="Zeytun A."/>
            <person name="Nolan M."/>
            <person name="Lucas S."/>
            <person name="Del Rio T.G."/>
            <person name="Tice H."/>
            <person name="Cheng J.F."/>
            <person name="Tapia R."/>
            <person name="Han C."/>
            <person name="Goodwin L."/>
            <person name="Pitluck S."/>
            <person name="Liolios K."/>
            <person name="Pagani I."/>
            <person name="Ivanova N."/>
            <person name="Huntemann M."/>
            <person name="Mavromatis K."/>
            <person name="Mikhailova N."/>
            <person name="Pati A."/>
            <person name="Chen A."/>
            <person name="Palaniappan K."/>
            <person name="Land M."/>
            <person name="Hauser L."/>
            <person name="Brambilla E.M."/>
            <person name="Rohde M."/>
            <person name="Verbarg S."/>
            <person name="Goker M."/>
            <person name="Bristow J."/>
            <person name="Eisen J.A."/>
            <person name="Markowitz V."/>
            <person name="Hugenholtz P."/>
            <person name="Kyrpides N.C."/>
            <person name="Klenk H.P."/>
            <person name="Woyke T."/>
        </authorList>
    </citation>
    <scope>NUCLEOTIDE SEQUENCE [LARGE SCALE GENOMIC DNA]</scope>
    <source>
        <strain evidence="7">ATCC 27775 / DSM 1100 / LMG 10767 / O</strain>
    </source>
</reference>
<dbReference type="AlphaFoldDB" id="F4KV27"/>
<keyword evidence="1" id="KW-0472">Membrane</keyword>
<feature type="transmembrane region" description="Helical" evidence="1">
    <location>
        <begin position="327"/>
        <end position="344"/>
    </location>
</feature>